<protein>
    <submittedName>
        <fullName evidence="3">Transcriptional regulator, ArsR family</fullName>
    </submittedName>
</protein>
<dbReference type="NCBIfam" id="TIGR01884">
    <property type="entry name" value="cas_HTH"/>
    <property type="match status" value="1"/>
</dbReference>
<dbReference type="Pfam" id="PF22662">
    <property type="entry name" value="Csa3_N"/>
    <property type="match status" value="1"/>
</dbReference>
<gene>
    <name evidence="3" type="ordered locus">Mefer_1431</name>
</gene>
<dbReference type="STRING" id="573064.Mefer_1431"/>
<dbReference type="HOGENOM" id="CLU_107894_2_0_2"/>
<sequence>MLYIITLGFDEKFAIRFLLRHGIKRDDKVLIILPDDLNNNQKVQNALNNILSLLDNLVKKENISILEVDVKDSVLTNVKKIKQKILESEENSIYANLSGGMRILILLVVSALLLLKNLDVRVEVEFENFEGYAEIPIKAFLVPENDRWVKILKSLYNGCGVRETAKNLGLSPATVSREVKKLQELGLVDKEFNLTESGKLYLELYE</sequence>
<dbReference type="InterPro" id="IPR010163">
    <property type="entry name" value="Csa3"/>
</dbReference>
<dbReference type="KEGG" id="mfe:Mefer_1431"/>
<organism evidence="3 4">
    <name type="scientific">Methanocaldococcus fervens (strain DSM 4213 / JCM 15782 / AG86)</name>
    <name type="common">Methanococcus fervens</name>
    <dbReference type="NCBI Taxonomy" id="573064"/>
    <lineage>
        <taxon>Archaea</taxon>
        <taxon>Methanobacteriati</taxon>
        <taxon>Methanobacteriota</taxon>
        <taxon>Methanomada group</taxon>
        <taxon>Methanococci</taxon>
        <taxon>Methanococcales</taxon>
        <taxon>Methanocaldococcaceae</taxon>
        <taxon>Methanocaldococcus</taxon>
    </lineage>
</organism>
<evidence type="ECO:0000259" key="1">
    <source>
        <dbReference type="Pfam" id="PF13936"/>
    </source>
</evidence>
<dbReference type="OrthoDB" id="97174at2157"/>
<evidence type="ECO:0000313" key="3">
    <source>
        <dbReference type="EMBL" id="ACV25235.1"/>
    </source>
</evidence>
<dbReference type="SUPFAM" id="SSF46785">
    <property type="entry name" value="Winged helix' DNA-binding domain"/>
    <property type="match status" value="1"/>
</dbReference>
<evidence type="ECO:0000313" key="4">
    <source>
        <dbReference type="Proteomes" id="UP000001495"/>
    </source>
</evidence>
<dbReference type="InterPro" id="IPR054588">
    <property type="entry name" value="Csa3_N"/>
</dbReference>
<keyword evidence="4" id="KW-1185">Reference proteome</keyword>
<dbReference type="InterPro" id="IPR036388">
    <property type="entry name" value="WH-like_DNA-bd_sf"/>
</dbReference>
<accession>C7P9K3</accession>
<dbReference type="AlphaFoldDB" id="C7P9K3"/>
<proteinExistence type="predicted"/>
<name>C7P9K3_METFA</name>
<dbReference type="InterPro" id="IPR036390">
    <property type="entry name" value="WH_DNA-bd_sf"/>
</dbReference>
<dbReference type="GeneID" id="8366137"/>
<dbReference type="InterPro" id="IPR025246">
    <property type="entry name" value="IS30-like_HTH"/>
</dbReference>
<feature type="domain" description="Transposase IS30-like HTH" evidence="1">
    <location>
        <begin position="150"/>
        <end position="181"/>
    </location>
</feature>
<evidence type="ECO:0000259" key="2">
    <source>
        <dbReference type="Pfam" id="PF22662"/>
    </source>
</evidence>
<dbReference type="RefSeq" id="WP_015791968.1">
    <property type="nucleotide sequence ID" value="NC_013156.1"/>
</dbReference>
<dbReference type="Gene3D" id="3.40.50.11700">
    <property type="match status" value="1"/>
</dbReference>
<dbReference type="Gene3D" id="1.10.10.10">
    <property type="entry name" value="Winged helix-like DNA-binding domain superfamily/Winged helix DNA-binding domain"/>
    <property type="match status" value="1"/>
</dbReference>
<dbReference type="Pfam" id="PF13936">
    <property type="entry name" value="HTH_38"/>
    <property type="match status" value="1"/>
</dbReference>
<dbReference type="SMR" id="C7P9K3"/>
<dbReference type="EMBL" id="CP001696">
    <property type="protein sequence ID" value="ACV25235.1"/>
    <property type="molecule type" value="Genomic_DNA"/>
</dbReference>
<reference evidence="3" key="1">
    <citation type="submission" date="2009-08" db="EMBL/GenBank/DDBJ databases">
        <title>Complete sequence of chromosome of Methanocaldococcus fervens AG86.</title>
        <authorList>
            <consortium name="US DOE Joint Genome Institute"/>
            <person name="Lucas S."/>
            <person name="Copeland A."/>
            <person name="Lapidus A."/>
            <person name="Glavina del Rio T."/>
            <person name="Tice H."/>
            <person name="Bruce D."/>
            <person name="Goodwin L."/>
            <person name="Pitluck S."/>
            <person name="Chertkov O."/>
            <person name="Detter J.C."/>
            <person name="Han C."/>
            <person name="Tapia R."/>
            <person name="Larimer F."/>
            <person name="Land M."/>
            <person name="Hauser L."/>
            <person name="Kyrpides N."/>
            <person name="Ovchinnikova G."/>
            <person name="Lupa-Sieprawska M."/>
            <person name="Whitman W.B."/>
        </authorList>
    </citation>
    <scope>NUCLEOTIDE SEQUENCE [LARGE SCALE GENOMIC DNA]</scope>
    <source>
        <strain evidence="3">AG86</strain>
    </source>
</reference>
<dbReference type="Proteomes" id="UP000001495">
    <property type="component" value="Chromosome"/>
</dbReference>
<feature type="domain" description="Csa3 N-terminal" evidence="2">
    <location>
        <begin position="2"/>
        <end position="125"/>
    </location>
</feature>
<dbReference type="eggNOG" id="arCOG01446">
    <property type="taxonomic scope" value="Archaea"/>
</dbReference>